<protein>
    <submittedName>
        <fullName evidence="2">Helix-turn-helix domain-containing protein</fullName>
    </submittedName>
</protein>
<dbReference type="PANTHER" id="PTHR35010:SF2">
    <property type="entry name" value="BLL4672 PROTEIN"/>
    <property type="match status" value="1"/>
</dbReference>
<dbReference type="SUPFAM" id="SSF47413">
    <property type="entry name" value="lambda repressor-like DNA-binding domains"/>
    <property type="match status" value="1"/>
</dbReference>
<accession>A0A1X7KH31</accession>
<organism evidence="2 3">
    <name type="scientific">Agreia pratensis</name>
    <dbReference type="NCBI Taxonomy" id="150121"/>
    <lineage>
        <taxon>Bacteria</taxon>
        <taxon>Bacillati</taxon>
        <taxon>Actinomycetota</taxon>
        <taxon>Actinomycetes</taxon>
        <taxon>Micrococcales</taxon>
        <taxon>Microbacteriaceae</taxon>
        <taxon>Agreia</taxon>
    </lineage>
</organism>
<evidence type="ECO:0000259" key="1">
    <source>
        <dbReference type="PROSITE" id="PS50943"/>
    </source>
</evidence>
<dbReference type="SMART" id="SM00530">
    <property type="entry name" value="HTH_XRE"/>
    <property type="match status" value="1"/>
</dbReference>
<evidence type="ECO:0000313" key="2">
    <source>
        <dbReference type="EMBL" id="SMG40591.1"/>
    </source>
</evidence>
<dbReference type="AlphaFoldDB" id="A0A1X7KH31"/>
<evidence type="ECO:0000313" key="3">
    <source>
        <dbReference type="Proteomes" id="UP000193244"/>
    </source>
</evidence>
<sequence length="295" mass="32839">MDCQSLVATGVYRHHGHMDRPALADFLRRRREALKPRDVGLLDGSRRRTPGLKREEVALLVGMSTDYYSRLEQQRGPQPSEQMVAAIARGLRLTPDERDHLFRLTGHNAPRRALATKHVSPALMRVLDRLDDTPALVLSDLAETLAQNAMATALLGDETRFSGLAASAVYRWFTDPEARGRYPERDHEHQSRIQVAALRASVSASGDSEHGRAIVSELLATSEEFAAIWELHEVRNRFDDHKTLVHPEIGEIEVDCQALFTENLSQTLLVLTASPGTEAAEKLALLRVVGNQTFA</sequence>
<dbReference type="EMBL" id="FXAY01000004">
    <property type="protein sequence ID" value="SMG40591.1"/>
    <property type="molecule type" value="Genomic_DNA"/>
</dbReference>
<dbReference type="Gene3D" id="1.10.260.40">
    <property type="entry name" value="lambda repressor-like DNA-binding domains"/>
    <property type="match status" value="1"/>
</dbReference>
<keyword evidence="3" id="KW-1185">Reference proteome</keyword>
<dbReference type="PROSITE" id="PS50943">
    <property type="entry name" value="HTH_CROC1"/>
    <property type="match status" value="1"/>
</dbReference>
<dbReference type="PANTHER" id="PTHR35010">
    <property type="entry name" value="BLL4672 PROTEIN-RELATED"/>
    <property type="match status" value="1"/>
</dbReference>
<dbReference type="GO" id="GO:0003677">
    <property type="term" value="F:DNA binding"/>
    <property type="evidence" value="ECO:0007669"/>
    <property type="project" value="InterPro"/>
</dbReference>
<name>A0A1X7KH31_9MICO</name>
<dbReference type="CDD" id="cd00093">
    <property type="entry name" value="HTH_XRE"/>
    <property type="match status" value="1"/>
</dbReference>
<reference evidence="3" key="1">
    <citation type="submission" date="2017-04" db="EMBL/GenBank/DDBJ databases">
        <authorList>
            <person name="Varghese N."/>
            <person name="Submissions S."/>
        </authorList>
    </citation>
    <scope>NUCLEOTIDE SEQUENCE [LARGE SCALE GENOMIC DNA]</scope>
    <source>
        <strain evidence="3">VKM Ac-2510</strain>
    </source>
</reference>
<dbReference type="STRING" id="150121.SAMN06296010_2507"/>
<dbReference type="InterPro" id="IPR041413">
    <property type="entry name" value="MLTR_LBD"/>
</dbReference>
<gene>
    <name evidence="2" type="ORF">SAMN06296010_2507</name>
</gene>
<dbReference type="Gene3D" id="3.30.450.180">
    <property type="match status" value="1"/>
</dbReference>
<dbReference type="InterPro" id="IPR001387">
    <property type="entry name" value="Cro/C1-type_HTH"/>
</dbReference>
<dbReference type="Pfam" id="PF13560">
    <property type="entry name" value="HTH_31"/>
    <property type="match status" value="1"/>
</dbReference>
<dbReference type="InterPro" id="IPR010982">
    <property type="entry name" value="Lambda_DNA-bd_dom_sf"/>
</dbReference>
<proteinExistence type="predicted"/>
<dbReference type="Pfam" id="PF17765">
    <property type="entry name" value="MLTR_LBD"/>
    <property type="match status" value="1"/>
</dbReference>
<dbReference type="Proteomes" id="UP000193244">
    <property type="component" value="Unassembled WGS sequence"/>
</dbReference>
<feature type="domain" description="HTH cro/C1-type" evidence="1">
    <location>
        <begin position="51"/>
        <end position="98"/>
    </location>
</feature>